<dbReference type="Pfam" id="PF00899">
    <property type="entry name" value="ThiF"/>
    <property type="match status" value="1"/>
</dbReference>
<dbReference type="InterPro" id="IPR000594">
    <property type="entry name" value="ThiF_NAD_FAD-bd"/>
</dbReference>
<dbReference type="GO" id="GO:0019781">
    <property type="term" value="F:NEDD8 activating enzyme activity"/>
    <property type="evidence" value="ECO:0007669"/>
    <property type="project" value="UniProtKB-UniRule"/>
</dbReference>
<feature type="domain" description="THIF-type NAD/FAD binding fold" evidence="6">
    <location>
        <begin position="13"/>
        <end position="519"/>
    </location>
</feature>
<organism evidence="7 8">
    <name type="scientific">Trichoplax adhaerens</name>
    <name type="common">Trichoplax reptans</name>
    <dbReference type="NCBI Taxonomy" id="10228"/>
    <lineage>
        <taxon>Eukaryota</taxon>
        <taxon>Metazoa</taxon>
        <taxon>Placozoa</taxon>
        <taxon>Uniplacotomia</taxon>
        <taxon>Trichoplacea</taxon>
        <taxon>Trichoplacidae</taxon>
        <taxon>Trichoplax</taxon>
    </lineage>
</organism>
<dbReference type="OrthoDB" id="1708823at2759"/>
<dbReference type="CTD" id="6755656"/>
<dbReference type="PhylomeDB" id="B3S1B4"/>
<comment type="similarity">
    <text evidence="2 5">Belongs to the ubiquitin-activating E1 family. ULA1 subfamily.</text>
</comment>
<evidence type="ECO:0000256" key="5">
    <source>
        <dbReference type="PIRNR" id="PIRNR039099"/>
    </source>
</evidence>
<evidence type="ECO:0000313" key="8">
    <source>
        <dbReference type="Proteomes" id="UP000009022"/>
    </source>
</evidence>
<reference evidence="7 8" key="1">
    <citation type="journal article" date="2008" name="Nature">
        <title>The Trichoplax genome and the nature of placozoans.</title>
        <authorList>
            <person name="Srivastava M."/>
            <person name="Begovic E."/>
            <person name="Chapman J."/>
            <person name="Putnam N.H."/>
            <person name="Hellsten U."/>
            <person name="Kawashima T."/>
            <person name="Kuo A."/>
            <person name="Mitros T."/>
            <person name="Salamov A."/>
            <person name="Carpenter M.L."/>
            <person name="Signorovitch A.Y."/>
            <person name="Moreno M.A."/>
            <person name="Kamm K."/>
            <person name="Grimwood J."/>
            <person name="Schmutz J."/>
            <person name="Shapiro H."/>
            <person name="Grigoriev I.V."/>
            <person name="Buss L.W."/>
            <person name="Schierwater B."/>
            <person name="Dellaporta S.L."/>
            <person name="Rokhsar D.S."/>
        </authorList>
    </citation>
    <scope>NUCLEOTIDE SEQUENCE [LARGE SCALE GENOMIC DNA]</scope>
    <source>
        <strain evidence="7 8">Grell-BS-1999</strain>
    </source>
</reference>
<dbReference type="InParanoid" id="B3S1B4"/>
<dbReference type="PANTHER" id="PTHR10953:SF29">
    <property type="entry name" value="NEDD8-ACTIVATING ENZYME E1 REGULATORY SUBUNIT"/>
    <property type="match status" value="1"/>
</dbReference>
<dbReference type="OMA" id="KLITHQY"/>
<dbReference type="InterPro" id="IPR030667">
    <property type="entry name" value="APP-BP1"/>
</dbReference>
<dbReference type="CDD" id="cd01493">
    <property type="entry name" value="APPBP1_RUB"/>
    <property type="match status" value="1"/>
</dbReference>
<evidence type="ECO:0000256" key="3">
    <source>
        <dbReference type="ARBA" id="ARBA00015407"/>
    </source>
</evidence>
<dbReference type="RefSeq" id="XP_002114122.1">
    <property type="nucleotide sequence ID" value="XM_002114086.1"/>
</dbReference>
<dbReference type="SUPFAM" id="SSF69572">
    <property type="entry name" value="Activating enzymes of the ubiquitin-like proteins"/>
    <property type="match status" value="1"/>
</dbReference>
<accession>B3S1B4</accession>
<dbReference type="STRING" id="10228.B3S1B4"/>
<comment type="pathway">
    <text evidence="1 5">Protein modification; protein neddylation.</text>
</comment>
<dbReference type="HOGENOM" id="CLU_019618_2_1_1"/>
<dbReference type="InterPro" id="IPR035985">
    <property type="entry name" value="Ubiquitin-activating_enz"/>
</dbReference>
<dbReference type="PANTHER" id="PTHR10953">
    <property type="entry name" value="UBIQUITIN-ACTIVATING ENZYME E1"/>
    <property type="match status" value="1"/>
</dbReference>
<keyword evidence="8" id="KW-1185">Reference proteome</keyword>
<dbReference type="eggNOG" id="KOG2016">
    <property type="taxonomic scope" value="Eukaryota"/>
</dbReference>
<evidence type="ECO:0000313" key="7">
    <source>
        <dbReference type="EMBL" id="EDV23212.1"/>
    </source>
</evidence>
<dbReference type="KEGG" id="tad:TRIADDRAFT_27487"/>
<evidence type="ECO:0000256" key="4">
    <source>
        <dbReference type="ARBA" id="ARBA00022786"/>
    </source>
</evidence>
<dbReference type="FunCoup" id="B3S1B4">
    <property type="interactions" value="2302"/>
</dbReference>
<evidence type="ECO:0000256" key="1">
    <source>
        <dbReference type="ARBA" id="ARBA00005032"/>
    </source>
</evidence>
<dbReference type="Proteomes" id="UP000009022">
    <property type="component" value="Unassembled WGS sequence"/>
</dbReference>
<dbReference type="Gene3D" id="3.40.50.720">
    <property type="entry name" value="NAD(P)-binding Rossmann-like Domain"/>
    <property type="match status" value="2"/>
</dbReference>
<dbReference type="InterPro" id="IPR045886">
    <property type="entry name" value="ThiF/MoeB/HesA"/>
</dbReference>
<dbReference type="UniPathway" id="UPA00885"/>
<dbReference type="FunFam" id="3.40.50.720:FF:001718">
    <property type="entry name" value="NEDD8-activating enzyme E1 regulatory subunit"/>
    <property type="match status" value="1"/>
</dbReference>
<dbReference type="PIRSF" id="PIRSF039099">
    <property type="entry name" value="APP-BP1"/>
    <property type="match status" value="1"/>
</dbReference>
<dbReference type="GeneID" id="6755656"/>
<name>B3S1B4_TRIAD</name>
<dbReference type="AlphaFoldDB" id="B3S1B4"/>
<keyword evidence="4 5" id="KW-0833">Ubl conjugation pathway</keyword>
<proteinExistence type="inferred from homology"/>
<sequence>MAADTKLDRNKKYDRQLRLWGDHGQDKLQRAKVCLINATATGTEILKNLILPGIGSFTVIDGHQVTSEDVGNNFFLDKNSIGKSRAKYVTQLLQDLNSDVRGDAIEEHVENLLQNDSEFFMTFSIVIATSLPERVLLKLGETLWKQDIPFIICRSYGMVGYIRLVVNEHAAIETHPDNSHHDLRLDNPFPELRAYIDPINLSAMDKKEHSQTPFIVILLKYMDQWRNLHDGALPKTYKEKDQFKQMIANGIMQDSEGRSEEEDNFQEAIKNALITLVPTKIPSSVEALLKDEKCLNMSPDSSNFWILVRALKEFVDKTGTLPVRGSIPDMTADSTRYINLQRIYQAKANEDASKMTEYVKNILESLGKGVNSISVQEISNFCKNAFFLKVIRTHSLADEYNPSTIDVSEIRGYLESGSHEANFYVLLRAVDKFFEQYNRYPGMFDDQVETDIWSLRNCVNGLLHDWSLPNTISDDYIHEMCRYGASELHTMAAFLGGAAAQEAVKIITHQFVPFNNTFIFNGISASSVTFNL</sequence>
<dbReference type="FunFam" id="3.40.50.720:FF:001365">
    <property type="entry name" value="NEDD8-activating enzyme E1 regulatory subunit"/>
    <property type="match status" value="1"/>
</dbReference>
<evidence type="ECO:0000259" key="6">
    <source>
        <dbReference type="Pfam" id="PF00899"/>
    </source>
</evidence>
<evidence type="ECO:0000256" key="2">
    <source>
        <dbReference type="ARBA" id="ARBA00006868"/>
    </source>
</evidence>
<dbReference type="GO" id="GO:0045116">
    <property type="term" value="P:protein neddylation"/>
    <property type="evidence" value="ECO:0007669"/>
    <property type="project" value="UniProtKB-UniRule"/>
</dbReference>
<gene>
    <name evidence="7" type="ORF">TRIADDRAFT_27487</name>
</gene>
<protein>
    <recommendedName>
        <fullName evidence="3 5">NEDD8-activating enzyme E1 regulatory subunit</fullName>
    </recommendedName>
</protein>
<dbReference type="EMBL" id="DS985247">
    <property type="protein sequence ID" value="EDV23212.1"/>
    <property type="molecule type" value="Genomic_DNA"/>
</dbReference>